<dbReference type="Proteomes" id="UP001281147">
    <property type="component" value="Unassembled WGS sequence"/>
</dbReference>
<accession>A0ACC3MIL1</accession>
<gene>
    <name evidence="1" type="ORF">LTR37_017911</name>
</gene>
<protein>
    <submittedName>
        <fullName evidence="1">Uncharacterized protein</fullName>
    </submittedName>
</protein>
<comment type="caution">
    <text evidence="1">The sequence shown here is derived from an EMBL/GenBank/DDBJ whole genome shotgun (WGS) entry which is preliminary data.</text>
</comment>
<dbReference type="EMBL" id="JAUTXU010000239">
    <property type="protein sequence ID" value="KAK3696569.1"/>
    <property type="molecule type" value="Genomic_DNA"/>
</dbReference>
<proteinExistence type="predicted"/>
<evidence type="ECO:0000313" key="1">
    <source>
        <dbReference type="EMBL" id="KAK3696569.1"/>
    </source>
</evidence>
<name>A0ACC3MIL1_9PEZI</name>
<evidence type="ECO:0000313" key="2">
    <source>
        <dbReference type="Proteomes" id="UP001281147"/>
    </source>
</evidence>
<sequence length="429" mass="47277">MSGVATVGSQERHGDFVHDGKDHLLPLLDAEGLKEAERCSMAPYTVEDFTADMLAKSGGRHDRDEIRIIVEQGYDTMKWLAERGVPFKLPLNFWVSHEGKDGVQDLAPGVPVVTRDYGRGLADAMWKAAEQTNIQAFYSMPAHDLIMDGDRVLGVQARSPRGFCEFYGNLILACGGFEANPRMRRQYLGRGTEFAIVRGTRFNTGVMLEKALAAGAQAQGHRGGYYCAPQDVDAPKMGDVKTLDKWERYSFPYSIMVNKAGERFVDEGEDELSLINSKVGAAIAQEQDAKAFQVFDRKTASLVNEKYLTHSTPIEDDKFEGLAKKMGINIDNFMQTVNSYNAATSKDKGKFDPYTNDGLSTTEDCTPRKSNWALPIDSAPYTAYAVTVSITFTFGGIKTNQSGQVLNNEDNVMPGLYATGEVTGGFYYG</sequence>
<reference evidence="1" key="1">
    <citation type="submission" date="2023-07" db="EMBL/GenBank/DDBJ databases">
        <title>Black Yeasts Isolated from many extreme environments.</title>
        <authorList>
            <person name="Coleine C."/>
            <person name="Stajich J.E."/>
            <person name="Selbmann L."/>
        </authorList>
    </citation>
    <scope>NUCLEOTIDE SEQUENCE</scope>
    <source>
        <strain evidence="1">CCFEE 5714</strain>
    </source>
</reference>
<keyword evidence="2" id="KW-1185">Reference proteome</keyword>
<organism evidence="1 2">
    <name type="scientific">Vermiconidia calcicola</name>
    <dbReference type="NCBI Taxonomy" id="1690605"/>
    <lineage>
        <taxon>Eukaryota</taxon>
        <taxon>Fungi</taxon>
        <taxon>Dikarya</taxon>
        <taxon>Ascomycota</taxon>
        <taxon>Pezizomycotina</taxon>
        <taxon>Dothideomycetes</taxon>
        <taxon>Dothideomycetidae</taxon>
        <taxon>Mycosphaerellales</taxon>
        <taxon>Extremaceae</taxon>
        <taxon>Vermiconidia</taxon>
    </lineage>
</organism>